<feature type="compositionally biased region" description="Polar residues" evidence="1">
    <location>
        <begin position="285"/>
        <end position="297"/>
    </location>
</feature>
<feature type="compositionally biased region" description="Basic residues" evidence="1">
    <location>
        <begin position="939"/>
        <end position="949"/>
    </location>
</feature>
<feature type="compositionally biased region" description="Basic residues" evidence="1">
    <location>
        <begin position="34"/>
        <end position="43"/>
    </location>
</feature>
<feature type="region of interest" description="Disordered" evidence="1">
    <location>
        <begin position="1"/>
        <end position="121"/>
    </location>
</feature>
<feature type="compositionally biased region" description="Polar residues" evidence="1">
    <location>
        <begin position="88"/>
        <end position="101"/>
    </location>
</feature>
<feature type="compositionally biased region" description="Basic residues" evidence="1">
    <location>
        <begin position="419"/>
        <end position="431"/>
    </location>
</feature>
<dbReference type="EMBL" id="JBANRG010000074">
    <property type="protein sequence ID" value="KAK7439185.1"/>
    <property type="molecule type" value="Genomic_DNA"/>
</dbReference>
<feature type="compositionally biased region" description="Pro residues" evidence="1">
    <location>
        <begin position="104"/>
        <end position="115"/>
    </location>
</feature>
<feature type="compositionally biased region" description="Polar residues" evidence="1">
    <location>
        <begin position="1020"/>
        <end position="1031"/>
    </location>
</feature>
<evidence type="ECO:0000313" key="2">
    <source>
        <dbReference type="EMBL" id="KAK7439185.1"/>
    </source>
</evidence>
<feature type="region of interest" description="Disordered" evidence="1">
    <location>
        <begin position="377"/>
        <end position="547"/>
    </location>
</feature>
<feature type="region of interest" description="Disordered" evidence="1">
    <location>
        <begin position="139"/>
        <end position="321"/>
    </location>
</feature>
<feature type="compositionally biased region" description="Low complexity" evidence="1">
    <location>
        <begin position="928"/>
        <end position="938"/>
    </location>
</feature>
<sequence length="1209" mass="134430">MTRQSSTQPTVRATRSRTKDSDLYPPLNTEPPRPRRAGGKKTTNRSELQNTIESEHPPDPEPSASSVVPCAASEGNDDLNAPVLVTATAINTPRESNTIARSPTPHPSLDPPPNVEPDTLLPDQFENLKMLDVSMADLDAEAEEIASQKRTSDAPSFAEPVDDEPEQQALDEPYFTEDHALNDSSDSPPSPTTQHYQSRLLQALEKQGIVHNDTSGKHRHHPSKSQSRIPPLSPMRSLITDPPTNNTVVQETEPLQPRPPFPPAADRAEESNDESEWGGCMSDPPSGTETLQQSVTTAAPPPPLSPSQAKQAVTALREYSASPSMSIPAISSKLETILQAHFTQKWRDAINAATPQDPDDSQCQRRLEMLIPSLVRSQRVKKSVNYAPTSTDPNDPLVDYDSGGSSDYGADQEAEKQKRMAKLRRTKKIRAKERQGSYESSASDEADDEDDSEDENEDEDEEEDPALVARRMRPGKERKKADKKVSFTVPKAQANGTGKAVASTSTTIITTNKKGKKVQNGSPDATIGDEDEDKDEDEDSSTGKIPAAMQAEVWHLRTQYESEMQRIASRFGQSVHHAYKLAGEVTVRSRDPNLFNIFEKWWVAEGGNNGKLPNDVNPGTFFSEQWQNHRKETLGEAWNDSQKVEEEYAWLRTWFSERYSNDPKMTRGPTKADVKKVAGVVSDMAKQAMLNQGVLVFSFVIDPVGEHSMIAGWGKEFKALKTEHPTQITRQLQDVTTLVRHERINAEVGAAVSDELQNLALKASEVGTDRERERALVPQILLYDIGTLGIKAKKFKWKSFANYAYRNQICIKNWPEGIPAPGSGLTRVNHAVPKAGGPSQLTLAQIQELTLLREGWARKEENPSIPDHIQKLALRVVSWSDEDKALPPDQQKDIALVTCVDGRTLTSVLHSTDWRSEQGQDDTEVGISTSTKTNAQSKQKSKQKSKVNPKSKTPVASEQNPTTPSPPASPPHLEFEPPQYWQDYCFSEAEDDNLRWEPDPSPFSSPVRPDRGVPNLFLAAQSQSRHLASSPTEHDDIERASMQPAYNGGYQSSQLTSIPRLPVRSQPRQVSNNAPRERERTPMAGPSRLAREQPHQVPNNPPRERERAPGPSRLAQEQPCQVPNNPPHECERAPGPSRLSREDVDISPRPVTSNPVPKRPRDDREATMRPQKRSKMHQNNGRPMTTAEKWRRKRVRGEARETDLASKEG</sequence>
<comment type="caution">
    <text evidence="2">The sequence shown here is derived from an EMBL/GenBank/DDBJ whole genome shotgun (WGS) entry which is preliminary data.</text>
</comment>
<gene>
    <name evidence="2" type="ORF">VKT23_017675</name>
</gene>
<feature type="region of interest" description="Disordered" evidence="1">
    <location>
        <begin position="915"/>
        <end position="977"/>
    </location>
</feature>
<feature type="compositionally biased region" description="Acidic residues" evidence="1">
    <location>
        <begin position="527"/>
        <end position="540"/>
    </location>
</feature>
<evidence type="ECO:0000256" key="1">
    <source>
        <dbReference type="SAM" id="MobiDB-lite"/>
    </source>
</evidence>
<name>A0ABR1ITS5_9AGAR</name>
<feature type="compositionally biased region" description="Acidic residues" evidence="1">
    <location>
        <begin position="442"/>
        <end position="465"/>
    </location>
</feature>
<accession>A0ABR1ITS5</accession>
<protein>
    <submittedName>
        <fullName evidence="2">Uncharacterized protein</fullName>
    </submittedName>
</protein>
<feature type="compositionally biased region" description="Low complexity" evidence="1">
    <location>
        <begin position="62"/>
        <end position="74"/>
    </location>
</feature>
<proteinExistence type="predicted"/>
<feature type="compositionally biased region" description="Polar residues" evidence="1">
    <location>
        <begin position="1"/>
        <end position="13"/>
    </location>
</feature>
<dbReference type="Proteomes" id="UP001498398">
    <property type="component" value="Unassembled WGS sequence"/>
</dbReference>
<feature type="compositionally biased region" description="Basic and acidic residues" evidence="1">
    <location>
        <begin position="1196"/>
        <end position="1209"/>
    </location>
</feature>
<keyword evidence="3" id="KW-1185">Reference proteome</keyword>
<evidence type="ECO:0000313" key="3">
    <source>
        <dbReference type="Proteomes" id="UP001498398"/>
    </source>
</evidence>
<reference evidence="2 3" key="1">
    <citation type="submission" date="2024-01" db="EMBL/GenBank/DDBJ databases">
        <title>A draft genome for the cacao thread blight pathogen Marasmiellus scandens.</title>
        <authorList>
            <person name="Baruah I.K."/>
            <person name="Leung J."/>
            <person name="Bukari Y."/>
            <person name="Amoako-Attah I."/>
            <person name="Meinhardt L.W."/>
            <person name="Bailey B.A."/>
            <person name="Cohen S.P."/>
        </authorList>
    </citation>
    <scope>NUCLEOTIDE SEQUENCE [LARGE SCALE GENOMIC DNA]</scope>
    <source>
        <strain evidence="2 3">GH-19</strain>
    </source>
</reference>
<organism evidence="2 3">
    <name type="scientific">Marasmiellus scandens</name>
    <dbReference type="NCBI Taxonomy" id="2682957"/>
    <lineage>
        <taxon>Eukaryota</taxon>
        <taxon>Fungi</taxon>
        <taxon>Dikarya</taxon>
        <taxon>Basidiomycota</taxon>
        <taxon>Agaricomycotina</taxon>
        <taxon>Agaricomycetes</taxon>
        <taxon>Agaricomycetidae</taxon>
        <taxon>Agaricales</taxon>
        <taxon>Marasmiineae</taxon>
        <taxon>Omphalotaceae</taxon>
        <taxon>Marasmiellus</taxon>
    </lineage>
</organism>
<feature type="region of interest" description="Disordered" evidence="1">
    <location>
        <begin position="992"/>
        <end position="1209"/>
    </location>
</feature>